<protein>
    <recommendedName>
        <fullName evidence="3">EF-hand domain-containing protein</fullName>
    </recommendedName>
</protein>
<dbReference type="RefSeq" id="WP_196938442.1">
    <property type="nucleotide sequence ID" value="NZ_MU158689.1"/>
</dbReference>
<sequence>MGISQEIWQGFIKEYPEANSGKLSIDELNARMAKYMEKQNATPLEDFDGLSAHQMHLLLEHPLAENSPLKWIAPKHEDDLANVPILKLSQLLLSEIAKAKEVKLTTKGNLPIAICTTLVEQNLIEWEYMKYVKKLTEDNIPYIWPMKEYLLNEGLIKKRNNKLSLTKKGEKHLQLRNSEKLRSLLSFFTSRFNWQNLYELEDNGEVGNLGWAFSIYLLLKYGHEKINAQFYADKWVQAFRPEYWAERNNADHRGMLGYIRYAYECRFFESFAAWFGLANVDRIRIPQHFPDKIEVSKSEIIDKCFDL</sequence>
<organism evidence="1 2">
    <name type="scientific">Sphingobacterium pedocola</name>
    <dbReference type="NCBI Taxonomy" id="2082722"/>
    <lineage>
        <taxon>Bacteria</taxon>
        <taxon>Pseudomonadati</taxon>
        <taxon>Bacteroidota</taxon>
        <taxon>Sphingobacteriia</taxon>
        <taxon>Sphingobacteriales</taxon>
        <taxon>Sphingobacteriaceae</taxon>
        <taxon>Sphingobacterium</taxon>
    </lineage>
</organism>
<dbReference type="EMBL" id="PSKQ01000019">
    <property type="protein sequence ID" value="MBE8721216.1"/>
    <property type="molecule type" value="Genomic_DNA"/>
</dbReference>
<reference evidence="1 2" key="1">
    <citation type="submission" date="2018-02" db="EMBL/GenBank/DDBJ databases">
        <title>Sphingobacterium KA21.</title>
        <authorList>
            <person name="Vasarhelyi B.M."/>
            <person name="Deshmukh S."/>
            <person name="Balint B."/>
            <person name="Kukolya J."/>
        </authorList>
    </citation>
    <scope>NUCLEOTIDE SEQUENCE [LARGE SCALE GENOMIC DNA]</scope>
    <source>
        <strain evidence="1 2">Ka21</strain>
    </source>
</reference>
<name>A0ABR9T779_9SPHI</name>
<evidence type="ECO:0000313" key="1">
    <source>
        <dbReference type="EMBL" id="MBE8721216.1"/>
    </source>
</evidence>
<keyword evidence="2" id="KW-1185">Reference proteome</keyword>
<dbReference type="Proteomes" id="UP000618319">
    <property type="component" value="Unassembled WGS sequence"/>
</dbReference>
<comment type="caution">
    <text evidence="1">The sequence shown here is derived from an EMBL/GenBank/DDBJ whole genome shotgun (WGS) entry which is preliminary data.</text>
</comment>
<evidence type="ECO:0000313" key="2">
    <source>
        <dbReference type="Proteomes" id="UP000618319"/>
    </source>
</evidence>
<gene>
    <name evidence="1" type="ORF">C4F40_10825</name>
</gene>
<accession>A0ABR9T779</accession>
<proteinExistence type="predicted"/>
<evidence type="ECO:0008006" key="3">
    <source>
        <dbReference type="Google" id="ProtNLM"/>
    </source>
</evidence>